<comment type="caution">
    <text evidence="5">The sequence shown here is derived from an EMBL/GenBank/DDBJ whole genome shotgun (WGS) entry which is preliminary data.</text>
</comment>
<dbReference type="SUPFAM" id="SSF53822">
    <property type="entry name" value="Periplasmic binding protein-like I"/>
    <property type="match status" value="1"/>
</dbReference>
<sequence>MSKLSKTTIADIAREAGVSAMTVSRYLSGKGPVAKDTARRIQEIIDRSGYQPNYLARSLSSKKSMVIGVTIPRIEHALMDNYLAQVLSGITDAVLLHDYRVMLFPFNPNEGEANEFVNLFRSKIIDGLVLLKTLHGDERIRLLAKNQLPFVLVNHKYYAPHVHFIDVNNEQGMRLVVEYLVKKGHRKIAFVSGDLRETNARDRLNGFVKAMGQNGLEVRDDWIVYGQFNQQIAYERSACLFSDTERPHAVVCSDDYMAIGVIRRIKEIGLRVPEDVVVTGFDDIEIAAYTRPALTTVRQPIEKIGHLAGKILLNLLRDGIKNPVRRLLKVELIVRESA</sequence>
<dbReference type="Pfam" id="PF00356">
    <property type="entry name" value="LacI"/>
    <property type="match status" value="1"/>
</dbReference>
<gene>
    <name evidence="5" type="ORF">ENL21_03825</name>
</gene>
<proteinExistence type="predicted"/>
<keyword evidence="1" id="KW-0805">Transcription regulation</keyword>
<dbReference type="PROSITE" id="PS50932">
    <property type="entry name" value="HTH_LACI_2"/>
    <property type="match status" value="1"/>
</dbReference>
<evidence type="ECO:0000313" key="5">
    <source>
        <dbReference type="EMBL" id="HHE54885.1"/>
    </source>
</evidence>
<dbReference type="Pfam" id="PF13377">
    <property type="entry name" value="Peripla_BP_3"/>
    <property type="match status" value="1"/>
</dbReference>
<dbReference type="Gene3D" id="3.40.50.2300">
    <property type="match status" value="2"/>
</dbReference>
<keyword evidence="2" id="KW-0238">DNA-binding</keyword>
<evidence type="ECO:0000256" key="1">
    <source>
        <dbReference type="ARBA" id="ARBA00023015"/>
    </source>
</evidence>
<dbReference type="Gene3D" id="1.10.260.40">
    <property type="entry name" value="lambda repressor-like DNA-binding domains"/>
    <property type="match status" value="1"/>
</dbReference>
<dbReference type="CDD" id="cd01392">
    <property type="entry name" value="HTH_LacI"/>
    <property type="match status" value="1"/>
</dbReference>
<dbReference type="Proteomes" id="UP000886111">
    <property type="component" value="Unassembled WGS sequence"/>
</dbReference>
<dbReference type="AlphaFoldDB" id="A0A7V5H338"/>
<dbReference type="SUPFAM" id="SSF47413">
    <property type="entry name" value="lambda repressor-like DNA-binding domains"/>
    <property type="match status" value="1"/>
</dbReference>
<dbReference type="InterPro" id="IPR046335">
    <property type="entry name" value="LacI/GalR-like_sensor"/>
</dbReference>
<dbReference type="PANTHER" id="PTHR30146">
    <property type="entry name" value="LACI-RELATED TRANSCRIPTIONAL REPRESSOR"/>
    <property type="match status" value="1"/>
</dbReference>
<dbReference type="CDD" id="cd06267">
    <property type="entry name" value="PBP1_LacI_sugar_binding-like"/>
    <property type="match status" value="1"/>
</dbReference>
<dbReference type="PROSITE" id="PS00356">
    <property type="entry name" value="HTH_LACI_1"/>
    <property type="match status" value="1"/>
</dbReference>
<protein>
    <submittedName>
        <fullName evidence="5">LacI family transcriptional regulator</fullName>
    </submittedName>
</protein>
<dbReference type="InterPro" id="IPR000843">
    <property type="entry name" value="HTH_LacI"/>
</dbReference>
<dbReference type="GO" id="GO:0000976">
    <property type="term" value="F:transcription cis-regulatory region binding"/>
    <property type="evidence" value="ECO:0007669"/>
    <property type="project" value="TreeGrafter"/>
</dbReference>
<dbReference type="InterPro" id="IPR028082">
    <property type="entry name" value="Peripla_BP_I"/>
</dbReference>
<keyword evidence="3" id="KW-0804">Transcription</keyword>
<dbReference type="InterPro" id="IPR010982">
    <property type="entry name" value="Lambda_DNA-bd_dom_sf"/>
</dbReference>
<dbReference type="GO" id="GO:0003700">
    <property type="term" value="F:DNA-binding transcription factor activity"/>
    <property type="evidence" value="ECO:0007669"/>
    <property type="project" value="TreeGrafter"/>
</dbReference>
<evidence type="ECO:0000259" key="4">
    <source>
        <dbReference type="PROSITE" id="PS50932"/>
    </source>
</evidence>
<accession>A0A7V5H338</accession>
<evidence type="ECO:0000256" key="3">
    <source>
        <dbReference type="ARBA" id="ARBA00023163"/>
    </source>
</evidence>
<dbReference type="SMART" id="SM00354">
    <property type="entry name" value="HTH_LACI"/>
    <property type="match status" value="1"/>
</dbReference>
<name>A0A7V5H338_CALAY</name>
<feature type="domain" description="HTH lacI-type" evidence="4">
    <location>
        <begin position="7"/>
        <end position="61"/>
    </location>
</feature>
<dbReference type="PANTHER" id="PTHR30146:SF109">
    <property type="entry name" value="HTH-TYPE TRANSCRIPTIONAL REGULATOR GALS"/>
    <property type="match status" value="1"/>
</dbReference>
<organism evidence="5">
    <name type="scientific">Caldithrix abyssi</name>
    <dbReference type="NCBI Taxonomy" id="187145"/>
    <lineage>
        <taxon>Bacteria</taxon>
        <taxon>Pseudomonadati</taxon>
        <taxon>Calditrichota</taxon>
        <taxon>Calditrichia</taxon>
        <taxon>Calditrichales</taxon>
        <taxon>Calditrichaceae</taxon>
        <taxon>Caldithrix</taxon>
    </lineage>
</organism>
<reference evidence="5" key="1">
    <citation type="journal article" date="2020" name="mSystems">
        <title>Genome- and Community-Level Interaction Insights into Carbon Utilization and Element Cycling Functions of Hydrothermarchaeota in Hydrothermal Sediment.</title>
        <authorList>
            <person name="Zhou Z."/>
            <person name="Liu Y."/>
            <person name="Xu W."/>
            <person name="Pan J."/>
            <person name="Luo Z.H."/>
            <person name="Li M."/>
        </authorList>
    </citation>
    <scope>NUCLEOTIDE SEQUENCE [LARGE SCALE GENOMIC DNA]</scope>
    <source>
        <strain evidence="5">HyVt-76</strain>
    </source>
</reference>
<dbReference type="EMBL" id="DRTD01000280">
    <property type="protein sequence ID" value="HHE54885.1"/>
    <property type="molecule type" value="Genomic_DNA"/>
</dbReference>
<evidence type="ECO:0000256" key="2">
    <source>
        <dbReference type="ARBA" id="ARBA00023125"/>
    </source>
</evidence>